<dbReference type="Pfam" id="PF02386">
    <property type="entry name" value="TrkH"/>
    <property type="match status" value="2"/>
</dbReference>
<keyword evidence="5" id="KW-0406">Ion transport</keyword>
<evidence type="ECO:0000256" key="8">
    <source>
        <dbReference type="SAM" id="Phobius"/>
    </source>
</evidence>
<keyword evidence="3 8" id="KW-0812">Transmembrane</keyword>
<feature type="transmembrane region" description="Helical" evidence="8">
    <location>
        <begin position="317"/>
        <end position="346"/>
    </location>
</feature>
<evidence type="ECO:0000256" key="7">
    <source>
        <dbReference type="SAM" id="MobiDB-lite"/>
    </source>
</evidence>
<feature type="region of interest" description="Disordered" evidence="7">
    <location>
        <begin position="239"/>
        <end position="279"/>
    </location>
</feature>
<dbReference type="Proteomes" id="UP000799436">
    <property type="component" value="Unassembled WGS sequence"/>
</dbReference>
<organism evidence="9 10">
    <name type="scientific">Teratosphaeria nubilosa</name>
    <dbReference type="NCBI Taxonomy" id="161662"/>
    <lineage>
        <taxon>Eukaryota</taxon>
        <taxon>Fungi</taxon>
        <taxon>Dikarya</taxon>
        <taxon>Ascomycota</taxon>
        <taxon>Pezizomycotina</taxon>
        <taxon>Dothideomycetes</taxon>
        <taxon>Dothideomycetidae</taxon>
        <taxon>Mycosphaerellales</taxon>
        <taxon>Teratosphaeriaceae</taxon>
        <taxon>Teratosphaeria</taxon>
    </lineage>
</organism>
<feature type="region of interest" description="Disordered" evidence="7">
    <location>
        <begin position="122"/>
        <end position="189"/>
    </location>
</feature>
<feature type="transmembrane region" description="Helical" evidence="8">
    <location>
        <begin position="529"/>
        <end position="550"/>
    </location>
</feature>
<dbReference type="GO" id="GO:1990573">
    <property type="term" value="P:potassium ion import across plasma membrane"/>
    <property type="evidence" value="ECO:0007669"/>
    <property type="project" value="TreeGrafter"/>
</dbReference>
<keyword evidence="2" id="KW-0813">Transport</keyword>
<dbReference type="InterPro" id="IPR051143">
    <property type="entry name" value="TrkH_K-transport"/>
</dbReference>
<dbReference type="PANTHER" id="PTHR31064:SF37">
    <property type="entry name" value="TRANSPORTER, PUTATIVE (EUROFUNG)-RELATED"/>
    <property type="match status" value="1"/>
</dbReference>
<feature type="transmembrane region" description="Helical" evidence="8">
    <location>
        <begin position="466"/>
        <end position="483"/>
    </location>
</feature>
<feature type="compositionally biased region" description="Basic and acidic residues" evidence="7">
    <location>
        <begin position="128"/>
        <end position="157"/>
    </location>
</feature>
<evidence type="ECO:0000313" key="9">
    <source>
        <dbReference type="EMBL" id="KAF2770262.1"/>
    </source>
</evidence>
<dbReference type="AlphaFoldDB" id="A0A6G1LCF3"/>
<feature type="transmembrane region" description="Helical" evidence="8">
    <location>
        <begin position="12"/>
        <end position="34"/>
    </location>
</feature>
<dbReference type="GO" id="GO:0005886">
    <property type="term" value="C:plasma membrane"/>
    <property type="evidence" value="ECO:0007669"/>
    <property type="project" value="InterPro"/>
</dbReference>
<keyword evidence="6 8" id="KW-0472">Membrane</keyword>
<accession>A0A6G1LCF3</accession>
<evidence type="ECO:0000256" key="4">
    <source>
        <dbReference type="ARBA" id="ARBA00022989"/>
    </source>
</evidence>
<keyword evidence="10" id="KW-1185">Reference proteome</keyword>
<evidence type="ECO:0000313" key="10">
    <source>
        <dbReference type="Proteomes" id="UP000799436"/>
    </source>
</evidence>
<feature type="transmembrane region" description="Helical" evidence="8">
    <location>
        <begin position="358"/>
        <end position="379"/>
    </location>
</feature>
<dbReference type="PANTHER" id="PTHR31064">
    <property type="entry name" value="POTASSIUM TRANSPORT PROTEIN DDB_G0292412-RELATED"/>
    <property type="match status" value="1"/>
</dbReference>
<keyword evidence="4 8" id="KW-1133">Transmembrane helix</keyword>
<evidence type="ECO:0000256" key="5">
    <source>
        <dbReference type="ARBA" id="ARBA00023065"/>
    </source>
</evidence>
<dbReference type="EMBL" id="ML995827">
    <property type="protein sequence ID" value="KAF2770262.1"/>
    <property type="molecule type" value="Genomic_DNA"/>
</dbReference>
<reference evidence="9" key="1">
    <citation type="journal article" date="2020" name="Stud. Mycol.">
        <title>101 Dothideomycetes genomes: a test case for predicting lifestyles and emergence of pathogens.</title>
        <authorList>
            <person name="Haridas S."/>
            <person name="Albert R."/>
            <person name="Binder M."/>
            <person name="Bloem J."/>
            <person name="Labutti K."/>
            <person name="Salamov A."/>
            <person name="Andreopoulos B."/>
            <person name="Baker S."/>
            <person name="Barry K."/>
            <person name="Bills G."/>
            <person name="Bluhm B."/>
            <person name="Cannon C."/>
            <person name="Castanera R."/>
            <person name="Culley D."/>
            <person name="Daum C."/>
            <person name="Ezra D."/>
            <person name="Gonzalez J."/>
            <person name="Henrissat B."/>
            <person name="Kuo A."/>
            <person name="Liang C."/>
            <person name="Lipzen A."/>
            <person name="Lutzoni F."/>
            <person name="Magnuson J."/>
            <person name="Mondo S."/>
            <person name="Nolan M."/>
            <person name="Ohm R."/>
            <person name="Pangilinan J."/>
            <person name="Park H.-J."/>
            <person name="Ramirez L."/>
            <person name="Alfaro M."/>
            <person name="Sun H."/>
            <person name="Tritt A."/>
            <person name="Yoshinaga Y."/>
            <person name="Zwiers L.-H."/>
            <person name="Turgeon B."/>
            <person name="Goodwin S."/>
            <person name="Spatafora J."/>
            <person name="Crous P."/>
            <person name="Grigoriev I."/>
        </authorList>
    </citation>
    <scope>NUCLEOTIDE SEQUENCE</scope>
    <source>
        <strain evidence="9">CBS 116005</strain>
    </source>
</reference>
<proteinExistence type="predicted"/>
<evidence type="ECO:0000256" key="1">
    <source>
        <dbReference type="ARBA" id="ARBA00004141"/>
    </source>
</evidence>
<comment type="subcellular location">
    <subcellularLocation>
        <location evidence="1">Membrane</location>
        <topology evidence="1">Multi-pass membrane protein</topology>
    </subcellularLocation>
</comment>
<feature type="non-terminal residue" evidence="9">
    <location>
        <position position="1"/>
    </location>
</feature>
<dbReference type="InterPro" id="IPR015958">
    <property type="entry name" value="Trk1_fungi"/>
</dbReference>
<evidence type="ECO:0000256" key="3">
    <source>
        <dbReference type="ARBA" id="ARBA00022692"/>
    </source>
</evidence>
<name>A0A6G1LCF3_9PEZI</name>
<feature type="transmembrane region" description="Helical" evidence="8">
    <location>
        <begin position="623"/>
        <end position="643"/>
    </location>
</feature>
<dbReference type="OrthoDB" id="9999863at2759"/>
<feature type="transmembrane region" description="Helical" evidence="8">
    <location>
        <begin position="391"/>
        <end position="410"/>
    </location>
</feature>
<dbReference type="GO" id="GO:0140107">
    <property type="term" value="F:high-affinity potassium ion transmembrane transporter activity"/>
    <property type="evidence" value="ECO:0007669"/>
    <property type="project" value="TreeGrafter"/>
</dbReference>
<dbReference type="GO" id="GO:0030007">
    <property type="term" value="P:intracellular potassium ion homeostasis"/>
    <property type="evidence" value="ECO:0007669"/>
    <property type="project" value="InterPro"/>
</dbReference>
<protein>
    <submittedName>
        <fullName evidence="9">TrkH-domain-containing protein</fullName>
    </submittedName>
</protein>
<dbReference type="PIRSF" id="PIRSF002450">
    <property type="entry name" value="K+_transpter_TRK"/>
    <property type="match status" value="1"/>
</dbReference>
<dbReference type="InterPro" id="IPR003445">
    <property type="entry name" value="Cat_transpt"/>
</dbReference>
<evidence type="ECO:0000256" key="6">
    <source>
        <dbReference type="ARBA" id="ARBA00023136"/>
    </source>
</evidence>
<feature type="transmembrane region" description="Helical" evidence="8">
    <location>
        <begin position="82"/>
        <end position="101"/>
    </location>
</feature>
<sequence>RLVRRQLPPLNFITIHYIYFATTCLLFSLIFWGASTPEAATSTRGPTVKVRYIDSLFLCISAMTEAGLNTVNLSELNTGQQLILFLLILLGSAIWVSAFVVHVRKNAFERKFEIVVEARKRQGQRAQRNKDTEMRDISERTTDESDLDKKADGHADMLDGTLERTLTPPERRGGPEMNAALSRSDSESLHHALEEVQSPSGDRITFAGDTRFSTRANDGIYHTSPSRVHRRRHSSIFSLDGVGARPGSSDLTRMSPTRVPASAAMEGPGPDNAPPKRRGGGIDQYLQTATGWVARNSQFHGLTERERAKLGGYEYRAVSFLAWLVPIYFVAWQLIGCIGCAAWIALNNPESAIQNGLNPWWVGAFNAVSAFNNSGMSLLDANMTAYQTSYYLLLTMSLLILAGNTCYPIFLRLIVWCMYRIIRSPTFVNLIRGEEETWSERAKTLRFLLEHPRRCYTNLFPSQHTWWLGFSVFILNGIDWAAFEILNIGNDRFYTQTLPKRYKVIDGLFQAFAVRSGGFYVVNISQLRISLLVLYVVMMYISVYPVVITMRNSNVYEERSLGIYAEDQDKEEEKKKKKKKTDDGPGFLRALTFNHFVAGGAQARESNGTFVRQQLRAQLAHDAWWIVLALFLIMIIEGSRFGILPLPATTAIQDLTTTEAATLLFEYQNQAVYSVFNFLFEIVSAYGCVGISIGVPWADYSFCGTWQTLSKLILCAVMLRGRHRGLPVAIDKAVLLPGEDL</sequence>
<gene>
    <name evidence="9" type="ORF">EJ03DRAFT_241561</name>
</gene>
<evidence type="ECO:0000256" key="2">
    <source>
        <dbReference type="ARBA" id="ARBA00022448"/>
    </source>
</evidence>
<feature type="non-terminal residue" evidence="9">
    <location>
        <position position="741"/>
    </location>
</feature>